<evidence type="ECO:0000313" key="2">
    <source>
        <dbReference type="Proteomes" id="UP001049518"/>
    </source>
</evidence>
<dbReference type="EMBL" id="CP059572">
    <property type="protein sequence ID" value="QXJ22691.1"/>
    <property type="molecule type" value="Genomic_DNA"/>
</dbReference>
<reference evidence="1" key="1">
    <citation type="submission" date="2020-07" db="EMBL/GenBank/DDBJ databases">
        <authorList>
            <person name="Tarantini F.S."/>
            <person name="Hong K.W."/>
            <person name="Chan K.G."/>
        </authorList>
    </citation>
    <scope>NUCLEOTIDE SEQUENCE</scope>
    <source>
        <strain evidence="1">32-07</strain>
    </source>
</reference>
<organism evidence="1 2">
    <name type="scientific">Actinomadura graeca</name>
    <dbReference type="NCBI Taxonomy" id="2750812"/>
    <lineage>
        <taxon>Bacteria</taxon>
        <taxon>Bacillati</taxon>
        <taxon>Actinomycetota</taxon>
        <taxon>Actinomycetes</taxon>
        <taxon>Streptosporangiales</taxon>
        <taxon>Thermomonosporaceae</taxon>
        <taxon>Actinomadura</taxon>
    </lineage>
</organism>
<accession>A0ABX8QWI7</accession>
<dbReference type="RefSeq" id="WP_231336023.1">
    <property type="nucleotide sequence ID" value="NZ_CP059572.1"/>
</dbReference>
<keyword evidence="2" id="KW-1185">Reference proteome</keyword>
<sequence>MSDIYTLTLHNQSTDPQWTFAVYTVNPISESSTQLPIAWLTKTLNSGNSVTFEWSLNYQVMFATQGIQSDVQWTESAYQDVDDNSAENAAELGYSQGDYTFELEPGKHSIKPGEVYIDTAGNVPNYSPDTGPSVGLAIIGGVQDVEQSFVPAIAGASGPNLAHTFDLHPTYYIDAGTAEQGVMVDLTTRTKKAEIEFQPGEFSQEWTLTKDNNWVRNKKPALT</sequence>
<evidence type="ECO:0000313" key="1">
    <source>
        <dbReference type="EMBL" id="QXJ22691.1"/>
    </source>
</evidence>
<gene>
    <name evidence="1" type="ORF">AGRA3207_003737</name>
</gene>
<protein>
    <submittedName>
        <fullName evidence="1">Uncharacterized protein</fullName>
    </submittedName>
</protein>
<dbReference type="Proteomes" id="UP001049518">
    <property type="component" value="Chromosome"/>
</dbReference>
<name>A0ABX8QWI7_9ACTN</name>
<proteinExistence type="predicted"/>